<protein>
    <submittedName>
        <fullName evidence="2">TIM barrel protein</fullName>
    </submittedName>
</protein>
<feature type="domain" description="Xylose isomerase-like TIM barrel" evidence="1">
    <location>
        <begin position="94"/>
        <end position="252"/>
    </location>
</feature>
<evidence type="ECO:0000313" key="2">
    <source>
        <dbReference type="EMBL" id="MSU07492.1"/>
    </source>
</evidence>
<dbReference type="RefSeq" id="WP_154405069.1">
    <property type="nucleotide sequence ID" value="NZ_VUNR01000001.1"/>
</dbReference>
<evidence type="ECO:0000259" key="1">
    <source>
        <dbReference type="Pfam" id="PF01261"/>
    </source>
</evidence>
<dbReference type="Pfam" id="PF01261">
    <property type="entry name" value="AP_endonuc_2"/>
    <property type="match status" value="1"/>
</dbReference>
<proteinExistence type="predicted"/>
<comment type="caution">
    <text evidence="2">The sequence shown here is derived from an EMBL/GenBank/DDBJ whole genome shotgun (WGS) entry which is preliminary data.</text>
</comment>
<evidence type="ECO:0000313" key="3">
    <source>
        <dbReference type="Proteomes" id="UP000433181"/>
    </source>
</evidence>
<sequence length="321" mass="36849">MLELVNLSNDITDTEGLLGGNSAQLASFLQRHHLDGIEFMCCAPWDKSFHQPDIIKGFHLWFWPSWLDFWLENEQALLREFGSWEKVESCFGASREAWLDRWAANFQQAADCGAEYAVFHVAQARSSEIRCRSFAYSSAQVIEAVLDIINQLTARLPSEMALLYENLWWPGLDLTLPALVHELLAGTKHKCGIMLDTGHLMNTNTRLCCESQAADYILRIVDSLGSAAGSIQGVHLHTSFSGEYVEKERQRHNQPEYNLSAGEMMDYVLKVDRHQPFRTAAARRIVDAVQPRYLVHEFVPENYEDWENKLVQQQKVLYRRL</sequence>
<dbReference type="InterPro" id="IPR013022">
    <property type="entry name" value="Xyl_isomerase-like_TIM-brl"/>
</dbReference>
<reference evidence="2 3" key="1">
    <citation type="submission" date="2019-08" db="EMBL/GenBank/DDBJ databases">
        <title>In-depth cultivation of the pig gut microbiome towards novel bacterial diversity and tailored functional studies.</title>
        <authorList>
            <person name="Wylensek D."/>
            <person name="Hitch T.C.A."/>
            <person name="Clavel T."/>
        </authorList>
    </citation>
    <scope>NUCLEOTIDE SEQUENCE [LARGE SCALE GENOMIC DNA]</scope>
    <source>
        <strain evidence="2 3">WCA-693-APC-5D-A</strain>
    </source>
</reference>
<dbReference type="SUPFAM" id="SSF51658">
    <property type="entry name" value="Xylose isomerase-like"/>
    <property type="match status" value="1"/>
</dbReference>
<name>A0A6I2UEG2_9FIRM</name>
<dbReference type="GeneID" id="96777402"/>
<organism evidence="2 3">
    <name type="scientific">Anaerovibrio slackiae</name>
    <dbReference type="NCBI Taxonomy" id="2652309"/>
    <lineage>
        <taxon>Bacteria</taxon>
        <taxon>Bacillati</taxon>
        <taxon>Bacillota</taxon>
        <taxon>Negativicutes</taxon>
        <taxon>Selenomonadales</taxon>
        <taxon>Selenomonadaceae</taxon>
        <taxon>Anaerovibrio</taxon>
    </lineage>
</organism>
<dbReference type="AlphaFoldDB" id="A0A6I2UEG2"/>
<keyword evidence="3" id="KW-1185">Reference proteome</keyword>
<gene>
    <name evidence="2" type="ORF">FYJ84_00570</name>
</gene>
<dbReference type="Proteomes" id="UP000433181">
    <property type="component" value="Unassembled WGS sequence"/>
</dbReference>
<dbReference type="InterPro" id="IPR036237">
    <property type="entry name" value="Xyl_isomerase-like_sf"/>
</dbReference>
<accession>A0A6I2UEG2</accession>
<dbReference type="Gene3D" id="3.20.20.150">
    <property type="entry name" value="Divalent-metal-dependent TIM barrel enzymes"/>
    <property type="match status" value="1"/>
</dbReference>
<dbReference type="EMBL" id="VUNR01000001">
    <property type="protein sequence ID" value="MSU07492.1"/>
    <property type="molecule type" value="Genomic_DNA"/>
</dbReference>